<evidence type="ECO:0000313" key="8">
    <source>
        <dbReference type="Proteomes" id="UP000657918"/>
    </source>
</evidence>
<evidence type="ECO:0000256" key="1">
    <source>
        <dbReference type="ARBA" id="ARBA00000824"/>
    </source>
</evidence>
<dbReference type="UniPathway" id="UPA00120">
    <property type="reaction ID" value="UER00203"/>
</dbReference>
<dbReference type="GO" id="GO:0005737">
    <property type="term" value="C:cytoplasm"/>
    <property type="evidence" value="ECO:0007669"/>
    <property type="project" value="UniProtKB-SubCell"/>
</dbReference>
<organism evidence="7 8">
    <name type="scientific">Salix dunnii</name>
    <dbReference type="NCBI Taxonomy" id="1413687"/>
    <lineage>
        <taxon>Eukaryota</taxon>
        <taxon>Viridiplantae</taxon>
        <taxon>Streptophyta</taxon>
        <taxon>Embryophyta</taxon>
        <taxon>Tracheophyta</taxon>
        <taxon>Spermatophyta</taxon>
        <taxon>Magnoliopsida</taxon>
        <taxon>eudicotyledons</taxon>
        <taxon>Gunneridae</taxon>
        <taxon>Pentapetalae</taxon>
        <taxon>rosids</taxon>
        <taxon>fabids</taxon>
        <taxon>Malpighiales</taxon>
        <taxon>Salicaceae</taxon>
        <taxon>Saliceae</taxon>
        <taxon>Salix</taxon>
    </lineage>
</organism>
<comment type="catalytic activity">
    <reaction evidence="1">
        <text>chorismate = prephenate</text>
        <dbReference type="Rhea" id="RHEA:13897"/>
        <dbReference type="ChEBI" id="CHEBI:29748"/>
        <dbReference type="ChEBI" id="CHEBI:29934"/>
        <dbReference type="EC" id="5.4.99.5"/>
    </reaction>
</comment>
<dbReference type="OrthoDB" id="191918at2759"/>
<proteinExistence type="predicted"/>
<feature type="signal peptide" evidence="6">
    <location>
        <begin position="1"/>
        <end position="24"/>
    </location>
</feature>
<dbReference type="EC" id="5.4.99.5" evidence="3"/>
<evidence type="ECO:0000256" key="3">
    <source>
        <dbReference type="ARBA" id="ARBA00012404"/>
    </source>
</evidence>
<keyword evidence="4" id="KW-0963">Cytoplasm</keyword>
<evidence type="ECO:0000256" key="2">
    <source>
        <dbReference type="ARBA" id="ARBA00004496"/>
    </source>
</evidence>
<keyword evidence="8" id="KW-1185">Reference proteome</keyword>
<evidence type="ECO:0000256" key="4">
    <source>
        <dbReference type="ARBA" id="ARBA00022490"/>
    </source>
</evidence>
<keyword evidence="6" id="KW-0732">Signal</keyword>
<comment type="caution">
    <text evidence="7">The sequence shown here is derived from an EMBL/GenBank/DDBJ whole genome shotgun (WGS) entry which is preliminary data.</text>
</comment>
<dbReference type="EMBL" id="JADGMS010000018">
    <property type="protein sequence ID" value="KAF9662061.1"/>
    <property type="molecule type" value="Genomic_DNA"/>
</dbReference>
<dbReference type="InterPro" id="IPR037039">
    <property type="entry name" value="CM_AroQ_sf_eucaryotic"/>
</dbReference>
<gene>
    <name evidence="7" type="ORF">SADUNF_Sadunf18G0014100</name>
</gene>
<accession>A0A835MIE6</accession>
<dbReference type="PROSITE" id="PS51169">
    <property type="entry name" value="CHORISMATE_MUT_3"/>
    <property type="match status" value="1"/>
</dbReference>
<dbReference type="Proteomes" id="UP000657918">
    <property type="component" value="Unassembled WGS sequence"/>
</dbReference>
<evidence type="ECO:0000256" key="6">
    <source>
        <dbReference type="SAM" id="SignalP"/>
    </source>
</evidence>
<reference evidence="7 8" key="1">
    <citation type="submission" date="2020-10" db="EMBL/GenBank/DDBJ databases">
        <title>Plant Genome Project.</title>
        <authorList>
            <person name="Zhang R.-G."/>
        </authorList>
    </citation>
    <scope>NUCLEOTIDE SEQUENCE [LARGE SCALE GENOMIC DNA]</scope>
    <source>
        <strain evidence="7">FAFU-HL-1</strain>
        <tissue evidence="7">Leaf</tissue>
    </source>
</reference>
<keyword evidence="5" id="KW-0413">Isomerase</keyword>
<dbReference type="GO" id="GO:0009073">
    <property type="term" value="P:aromatic amino acid family biosynthetic process"/>
    <property type="evidence" value="ECO:0007669"/>
    <property type="project" value="InterPro"/>
</dbReference>
<dbReference type="AlphaFoldDB" id="A0A835MIE6"/>
<evidence type="ECO:0000256" key="5">
    <source>
        <dbReference type="ARBA" id="ARBA00023235"/>
    </source>
</evidence>
<dbReference type="PANTHER" id="PTHR21145">
    <property type="entry name" value="CHORISMATE MUTASE"/>
    <property type="match status" value="1"/>
</dbReference>
<dbReference type="InterPro" id="IPR036263">
    <property type="entry name" value="Chorismate_II_sf"/>
</dbReference>
<dbReference type="GO" id="GO:0046417">
    <property type="term" value="P:chorismate metabolic process"/>
    <property type="evidence" value="ECO:0007669"/>
    <property type="project" value="InterPro"/>
</dbReference>
<protein>
    <recommendedName>
        <fullName evidence="3">chorismate mutase</fullName>
        <ecNumber evidence="3">5.4.99.5</ecNumber>
    </recommendedName>
</protein>
<name>A0A835MIE6_9ROSI</name>
<dbReference type="InterPro" id="IPR008238">
    <property type="entry name" value="Chorismate_mutase_AroQ_euk"/>
</dbReference>
<dbReference type="GO" id="GO:0004106">
    <property type="term" value="F:chorismate mutase activity"/>
    <property type="evidence" value="ECO:0007669"/>
    <property type="project" value="UniProtKB-EC"/>
</dbReference>
<dbReference type="SUPFAM" id="SSF48600">
    <property type="entry name" value="Chorismate mutase II"/>
    <property type="match status" value="2"/>
</dbReference>
<comment type="subcellular location">
    <subcellularLocation>
        <location evidence="2">Cytoplasm</location>
    </subcellularLocation>
</comment>
<dbReference type="Gene3D" id="1.10.590.10">
    <property type="entry name" value="Chorismate mutase, AroQ class superfamily, eukaryotic"/>
    <property type="match status" value="2"/>
</dbReference>
<feature type="chain" id="PRO_5032289219" description="chorismate mutase" evidence="6">
    <location>
        <begin position="25"/>
        <end position="358"/>
    </location>
</feature>
<evidence type="ECO:0000313" key="7">
    <source>
        <dbReference type="EMBL" id="KAF9662061.1"/>
    </source>
</evidence>
<dbReference type="PANTHER" id="PTHR21145:SF12">
    <property type="entry name" value="CHORISMATE MUTASE"/>
    <property type="match status" value="1"/>
</dbReference>
<sequence length="358" mass="39953">MAFLHVLILVILSLNGYNNNKAMAEGISGSEFTLDSIRKALIRQEDPIIFSLIERARFPMNSALYNQSLHLVPGFSGPLVDFIVKETEAVQAKAGRYVNPEENPFFPDDLPPSMIPNYNYSQVLHPGGASININKAIWDMYLNQLLPLFVDAGDDGNYALTAASDLICLQVKVLVNWDAMDSIEKLCLAVGDLNDPSAKPLLVLTMKSITTSSRPSLEESIMGSLWLRSNSGMLQMTMNLQSAPRNMVIEFIGANKLPFCISRLFGAEDESVMLLSWSWSSQDTDALMKLLTDERVEKMVKKRVAKKAGVFGQDVNVSNDADSKHYKVDPSVVARLYDEWVIPLTKLVEVEYLIRRLD</sequence>